<comment type="caution">
    <text evidence="10">The sequence shown here is derived from an EMBL/GenBank/DDBJ whole genome shotgun (WGS) entry which is preliminary data.</text>
</comment>
<comment type="subcellular location">
    <subcellularLocation>
        <location evidence="4">Secreted</location>
    </subcellularLocation>
</comment>
<dbReference type="Gene3D" id="3.20.20.80">
    <property type="entry name" value="Glycosidases"/>
    <property type="match status" value="1"/>
</dbReference>
<dbReference type="Pfam" id="PF02156">
    <property type="entry name" value="Glyco_hydro_26"/>
    <property type="match status" value="1"/>
</dbReference>
<keyword evidence="11" id="KW-1185">Reference proteome</keyword>
<feature type="binding site" evidence="6">
    <location>
        <position position="259"/>
    </location>
    <ligand>
        <name>substrate</name>
    </ligand>
</feature>
<comment type="catalytic activity">
    <reaction evidence="4">
        <text>Random hydrolysis of (1-&gt;4)-beta-D-mannosidic linkages in mannans, galactomannans and glucomannans.</text>
        <dbReference type="EC" id="3.2.1.78"/>
    </reaction>
</comment>
<evidence type="ECO:0000256" key="3">
    <source>
        <dbReference type="ARBA" id="ARBA00023295"/>
    </source>
</evidence>
<evidence type="ECO:0000259" key="9">
    <source>
        <dbReference type="PROSITE" id="PS51764"/>
    </source>
</evidence>
<keyword evidence="3 4" id="KW-0326">Glycosidase</keyword>
<keyword evidence="4" id="KW-0964">Secreted</keyword>
<dbReference type="GO" id="GO:0005576">
    <property type="term" value="C:extracellular region"/>
    <property type="evidence" value="ECO:0007669"/>
    <property type="project" value="UniProtKB-SubCell"/>
</dbReference>
<evidence type="ECO:0000256" key="2">
    <source>
        <dbReference type="ARBA" id="ARBA00022801"/>
    </source>
</evidence>
<dbReference type="Proteomes" id="UP000256779">
    <property type="component" value="Unassembled WGS sequence"/>
</dbReference>
<dbReference type="InterPro" id="IPR017853">
    <property type="entry name" value="GH"/>
</dbReference>
<evidence type="ECO:0000256" key="4">
    <source>
        <dbReference type="PIRNR" id="PIRNR018168"/>
    </source>
</evidence>
<dbReference type="PANTHER" id="PTHR40079">
    <property type="entry name" value="MANNAN ENDO-1,4-BETA-MANNOSIDASE E-RELATED"/>
    <property type="match status" value="1"/>
</dbReference>
<evidence type="ECO:0000256" key="5">
    <source>
        <dbReference type="PIRSR" id="PIRSR018168-1"/>
    </source>
</evidence>
<evidence type="ECO:0000313" key="10">
    <source>
        <dbReference type="EMBL" id="RED95281.1"/>
    </source>
</evidence>
<feature type="domain" description="GH26" evidence="9">
    <location>
        <begin position="31"/>
        <end position="367"/>
    </location>
</feature>
<proteinExistence type="inferred from homology"/>
<feature type="active site" description="Proton donor" evidence="5 8">
    <location>
        <position position="183"/>
    </location>
</feature>
<dbReference type="PANTHER" id="PTHR40079:SF4">
    <property type="entry name" value="GH26 DOMAIN-CONTAINING PROTEIN-RELATED"/>
    <property type="match status" value="1"/>
</dbReference>
<feature type="active site" description="Nucleophile" evidence="5 8">
    <location>
        <position position="300"/>
    </location>
</feature>
<feature type="binding site" evidence="6">
    <location>
        <position position="122"/>
    </location>
    <ligand>
        <name>substrate</name>
    </ligand>
</feature>
<dbReference type="PRINTS" id="PR00739">
    <property type="entry name" value="GLHYDRLASE26"/>
</dbReference>
<dbReference type="SUPFAM" id="SSF51445">
    <property type="entry name" value="(Trans)glycosidases"/>
    <property type="match status" value="1"/>
</dbReference>
<protein>
    <recommendedName>
        <fullName evidence="4">Mannan endo-1,4-beta-mannosidase</fullName>
        <ecNumber evidence="4">3.2.1.78</ecNumber>
    </recommendedName>
</protein>
<keyword evidence="4" id="KW-0119">Carbohydrate metabolism</keyword>
<sequence length="374" mass="42669">MLPKTIALLLFGFILYGVSAQPVLSDPQAHPRAAQLYDFLGRSASQGILFGHQDDLSYGVDWWDVPGRSDVKDAVGSYPAVFGWDVGVITSKRNIDSVLFKSMLKGIHRVYKMGGINTISWHMVNPENGASSWDKSHSVPALLPGGKAHQTYLDRLDRFADFIGACQVFPFQKIPIVFRPFHEHNGDWFWWGKGNCTEQEYIDLWRFTVDYLRNEKNLHQLIYAFSPDRSRLQLDDFDQAYLYGYPGDDYVDILGLDDYWDVGKSQNKVSDSTQHLHLTASLQQLGNLARSKQKIAALTETGLDGLAKEAWYTQWLLEPMQAAEANIAWVLVWRNSTKKHHYVPYEGHPAFSDFRAFEAHSATLFLRDITNPYK</sequence>
<accession>A0A3D9L054</accession>
<dbReference type="OrthoDB" id="9816550at2"/>
<dbReference type="AlphaFoldDB" id="A0A3D9L054"/>
<dbReference type="PIRSF" id="PIRSF018168">
    <property type="entry name" value="Mannan-1_4-beta-mannosidase"/>
    <property type="match status" value="1"/>
</dbReference>
<comment type="similarity">
    <text evidence="1 4 8">Belongs to the glycosyl hydrolase 26 family.</text>
</comment>
<evidence type="ECO:0000256" key="6">
    <source>
        <dbReference type="PIRSR" id="PIRSR018168-2"/>
    </source>
</evidence>
<dbReference type="EC" id="3.2.1.78" evidence="4"/>
<keyword evidence="2 4" id="KW-0378">Hydrolase</keyword>
<dbReference type="GO" id="GO:0016985">
    <property type="term" value="F:mannan endo-1,4-beta-mannosidase activity"/>
    <property type="evidence" value="ECO:0007669"/>
    <property type="project" value="UniProtKB-UniRule"/>
</dbReference>
<feature type="site" description="Plays an important role in maintaining the position of the catalytic nucleophile" evidence="7">
    <location>
        <position position="182"/>
    </location>
</feature>
<dbReference type="InterPro" id="IPR016714">
    <property type="entry name" value="MANB/E"/>
</dbReference>
<dbReference type="EMBL" id="QREG01000018">
    <property type="protein sequence ID" value="RED95281.1"/>
    <property type="molecule type" value="Genomic_DNA"/>
</dbReference>
<dbReference type="RefSeq" id="WP_115869362.1">
    <property type="nucleotide sequence ID" value="NZ_QREG01000018.1"/>
</dbReference>
<evidence type="ECO:0000256" key="7">
    <source>
        <dbReference type="PIRSR" id="PIRSR018168-3"/>
    </source>
</evidence>
<reference evidence="10 11" key="1">
    <citation type="submission" date="2018-07" db="EMBL/GenBank/DDBJ databases">
        <title>Genomic Encyclopedia of Type Strains, Phase IV (KMG-IV): sequencing the most valuable type-strain genomes for metagenomic binning, comparative biology and taxonomic classification.</title>
        <authorList>
            <person name="Goeker M."/>
        </authorList>
    </citation>
    <scope>NUCLEOTIDE SEQUENCE [LARGE SCALE GENOMIC DNA]</scope>
    <source>
        <strain evidence="10 11">DSM 4134</strain>
    </source>
</reference>
<evidence type="ECO:0000313" key="11">
    <source>
        <dbReference type="Proteomes" id="UP000256779"/>
    </source>
</evidence>
<gene>
    <name evidence="10" type="ORF">C7460_11858</name>
</gene>
<dbReference type="GO" id="GO:0006080">
    <property type="term" value="P:substituted mannan metabolic process"/>
    <property type="evidence" value="ECO:0007669"/>
    <property type="project" value="UniProtKB-UniRule"/>
</dbReference>
<dbReference type="InterPro" id="IPR022790">
    <property type="entry name" value="GH26_dom"/>
</dbReference>
<organism evidence="10 11">
    <name type="scientific">Marinoscillum furvescens DSM 4134</name>
    <dbReference type="NCBI Taxonomy" id="1122208"/>
    <lineage>
        <taxon>Bacteria</taxon>
        <taxon>Pseudomonadati</taxon>
        <taxon>Bacteroidota</taxon>
        <taxon>Cytophagia</taxon>
        <taxon>Cytophagales</taxon>
        <taxon>Reichenbachiellaceae</taxon>
        <taxon>Marinoscillum</taxon>
    </lineage>
</organism>
<dbReference type="InterPro" id="IPR000805">
    <property type="entry name" value="Glyco_hydro_26"/>
</dbReference>
<name>A0A3D9L054_MARFU</name>
<dbReference type="PROSITE" id="PS51764">
    <property type="entry name" value="GH26"/>
    <property type="match status" value="1"/>
</dbReference>
<evidence type="ECO:0000256" key="1">
    <source>
        <dbReference type="ARBA" id="ARBA00007754"/>
    </source>
</evidence>
<feature type="binding site" evidence="6">
    <location>
        <position position="188"/>
    </location>
    <ligand>
        <name>substrate</name>
    </ligand>
</feature>
<evidence type="ECO:0000256" key="8">
    <source>
        <dbReference type="PROSITE-ProRule" id="PRU01100"/>
    </source>
</evidence>